<reference evidence="1 2" key="1">
    <citation type="journal article" date="2019" name="Int. J. Syst. Evol. Microbiol.">
        <title>The Global Catalogue of Microorganisms (GCM) 10K type strain sequencing project: providing services to taxonomists for standard genome sequencing and annotation.</title>
        <authorList>
            <consortium name="The Broad Institute Genomics Platform"/>
            <consortium name="The Broad Institute Genome Sequencing Center for Infectious Disease"/>
            <person name="Wu L."/>
            <person name="Ma J."/>
        </authorList>
    </citation>
    <scope>NUCLEOTIDE SEQUENCE [LARGE SCALE GENOMIC DNA]</scope>
    <source>
        <strain evidence="1 2">DT72</strain>
    </source>
</reference>
<accession>A0ABD5WVF9</accession>
<gene>
    <name evidence="1" type="ORF">ACFQJ6_18450</name>
</gene>
<organism evidence="1 2">
    <name type="scientific">Halorussus caseinilyticus</name>
    <dbReference type="NCBI Taxonomy" id="3034025"/>
    <lineage>
        <taxon>Archaea</taxon>
        <taxon>Methanobacteriati</taxon>
        <taxon>Methanobacteriota</taxon>
        <taxon>Stenosarchaea group</taxon>
        <taxon>Halobacteria</taxon>
        <taxon>Halobacteriales</taxon>
        <taxon>Haladaptataceae</taxon>
        <taxon>Halorussus</taxon>
    </lineage>
</organism>
<dbReference type="EMBL" id="JBHSZH010000005">
    <property type="protein sequence ID" value="MFC7081778.1"/>
    <property type="molecule type" value="Genomic_DNA"/>
</dbReference>
<keyword evidence="2" id="KW-1185">Reference proteome</keyword>
<name>A0ABD5WVF9_9EURY</name>
<dbReference type="AlphaFoldDB" id="A0ABD5WVF9"/>
<dbReference type="RefSeq" id="WP_276280264.1">
    <property type="nucleotide sequence ID" value="NZ_CP119809.1"/>
</dbReference>
<dbReference type="GeneID" id="79304888"/>
<evidence type="ECO:0000313" key="2">
    <source>
        <dbReference type="Proteomes" id="UP001596407"/>
    </source>
</evidence>
<comment type="caution">
    <text evidence="1">The sequence shown here is derived from an EMBL/GenBank/DDBJ whole genome shotgun (WGS) entry which is preliminary data.</text>
</comment>
<sequence length="89" mass="10087">MSETPEGEIVEETDDYVHVRFRDPDDFDTIRTPDWAENAASDVAEGAEVRTGKLKDSDDWRVESVLIPAGTDDEEARDEAERIVEKMES</sequence>
<evidence type="ECO:0000313" key="1">
    <source>
        <dbReference type="EMBL" id="MFC7081778.1"/>
    </source>
</evidence>
<proteinExistence type="predicted"/>
<dbReference type="Proteomes" id="UP001596407">
    <property type="component" value="Unassembled WGS sequence"/>
</dbReference>
<protein>
    <submittedName>
        <fullName evidence="1">Uncharacterized protein</fullName>
    </submittedName>
</protein>